<dbReference type="Proteomes" id="UP001054837">
    <property type="component" value="Unassembled WGS sequence"/>
</dbReference>
<organism evidence="2 3">
    <name type="scientific">Caerostris darwini</name>
    <dbReference type="NCBI Taxonomy" id="1538125"/>
    <lineage>
        <taxon>Eukaryota</taxon>
        <taxon>Metazoa</taxon>
        <taxon>Ecdysozoa</taxon>
        <taxon>Arthropoda</taxon>
        <taxon>Chelicerata</taxon>
        <taxon>Arachnida</taxon>
        <taxon>Araneae</taxon>
        <taxon>Araneomorphae</taxon>
        <taxon>Entelegynae</taxon>
        <taxon>Araneoidea</taxon>
        <taxon>Araneidae</taxon>
        <taxon>Caerostris</taxon>
    </lineage>
</organism>
<dbReference type="EMBL" id="BPLQ01005872">
    <property type="protein sequence ID" value="GIY18164.1"/>
    <property type="molecule type" value="Genomic_DNA"/>
</dbReference>
<keyword evidence="3" id="KW-1185">Reference proteome</keyword>
<reference evidence="2 3" key="1">
    <citation type="submission" date="2021-06" db="EMBL/GenBank/DDBJ databases">
        <title>Caerostris darwini draft genome.</title>
        <authorList>
            <person name="Kono N."/>
            <person name="Arakawa K."/>
        </authorList>
    </citation>
    <scope>NUCLEOTIDE SEQUENCE [LARGE SCALE GENOMIC DNA]</scope>
</reference>
<feature type="region of interest" description="Disordered" evidence="1">
    <location>
        <begin position="1"/>
        <end position="27"/>
    </location>
</feature>
<protein>
    <submittedName>
        <fullName evidence="2">Uncharacterized protein</fullName>
    </submittedName>
</protein>
<accession>A0AAV4RAV0</accession>
<sequence>MEIDENTSSSKCRQKKPRTSDTDEFSTPLKHLIAKAQAETFQFPAKIDKNSFNPLSKLNELEPNTEANQLKPKLPAFLITPDKCWSVFFKNLKSTVHNLKSSLSTGHFLKLTVGEEAHFNSLKSALIIQEITFKTFNLKKDQPLKVVLIGLTTCPVKEEIKADVSALNFSVLEENQLKEIRSKRPI</sequence>
<dbReference type="AlphaFoldDB" id="A0AAV4RAV0"/>
<evidence type="ECO:0000313" key="2">
    <source>
        <dbReference type="EMBL" id="GIY18164.1"/>
    </source>
</evidence>
<evidence type="ECO:0000313" key="3">
    <source>
        <dbReference type="Proteomes" id="UP001054837"/>
    </source>
</evidence>
<feature type="compositionally biased region" description="Polar residues" evidence="1">
    <location>
        <begin position="1"/>
        <end position="11"/>
    </location>
</feature>
<proteinExistence type="predicted"/>
<evidence type="ECO:0000256" key="1">
    <source>
        <dbReference type="SAM" id="MobiDB-lite"/>
    </source>
</evidence>
<gene>
    <name evidence="2" type="ORF">CDAR_40101</name>
</gene>
<name>A0AAV4RAV0_9ARAC</name>
<comment type="caution">
    <text evidence="2">The sequence shown here is derived from an EMBL/GenBank/DDBJ whole genome shotgun (WGS) entry which is preliminary data.</text>
</comment>